<dbReference type="EMBL" id="QAMZ01000002">
    <property type="protein sequence ID" value="PWL55875.1"/>
    <property type="molecule type" value="Genomic_DNA"/>
</dbReference>
<protein>
    <submittedName>
        <fullName evidence="2">YvrJ family protein</fullName>
    </submittedName>
</protein>
<proteinExistence type="predicted"/>
<keyword evidence="1" id="KW-1133">Transmembrane helix</keyword>
<dbReference type="Proteomes" id="UP000246114">
    <property type="component" value="Unassembled WGS sequence"/>
</dbReference>
<reference evidence="2 3" key="1">
    <citation type="submission" date="2018-03" db="EMBL/GenBank/DDBJ databases">
        <title>The uncultured portion of the human microbiome is neutrally assembled.</title>
        <authorList>
            <person name="Jeraldo P."/>
            <person name="Boardman L."/>
            <person name="White B.A."/>
            <person name="Nelson H."/>
            <person name="Goldenfeld N."/>
            <person name="Chia N."/>
        </authorList>
    </citation>
    <scope>NUCLEOTIDE SEQUENCE [LARGE SCALE GENOMIC DNA]</scope>
    <source>
        <strain evidence="2">CIM:MAG 903</strain>
    </source>
</reference>
<dbReference type="AlphaFoldDB" id="A0A316MFH7"/>
<comment type="caution">
    <text evidence="2">The sequence shown here is derived from an EMBL/GenBank/DDBJ whole genome shotgun (WGS) entry which is preliminary data.</text>
</comment>
<dbReference type="InterPro" id="IPR024419">
    <property type="entry name" value="YvrJ"/>
</dbReference>
<keyword evidence="1" id="KW-0812">Transmembrane</keyword>
<evidence type="ECO:0000313" key="2">
    <source>
        <dbReference type="EMBL" id="PWL55875.1"/>
    </source>
</evidence>
<dbReference type="RefSeq" id="WP_230028812.1">
    <property type="nucleotide sequence ID" value="NZ_CP076620.1"/>
</dbReference>
<feature type="transmembrane region" description="Helical" evidence="1">
    <location>
        <begin position="6"/>
        <end position="23"/>
    </location>
</feature>
<dbReference type="GeneID" id="90543601"/>
<gene>
    <name evidence="2" type="ORF">DBY38_00105</name>
</gene>
<name>A0A316MFH7_9CLOT</name>
<keyword evidence="1" id="KW-0472">Membrane</keyword>
<evidence type="ECO:0000313" key="3">
    <source>
        <dbReference type="Proteomes" id="UP000246114"/>
    </source>
</evidence>
<accession>A0A316MFH7</accession>
<dbReference type="Pfam" id="PF12841">
    <property type="entry name" value="YvrJ"/>
    <property type="match status" value="1"/>
</dbReference>
<sequence>MESLIGSIANLGFPIVVSIYLLTRIEGKLEALTASINALTQVMTQKK</sequence>
<organism evidence="2 3">
    <name type="scientific">Clostridium cadaveris</name>
    <dbReference type="NCBI Taxonomy" id="1529"/>
    <lineage>
        <taxon>Bacteria</taxon>
        <taxon>Bacillati</taxon>
        <taxon>Bacillota</taxon>
        <taxon>Clostridia</taxon>
        <taxon>Eubacteriales</taxon>
        <taxon>Clostridiaceae</taxon>
        <taxon>Clostridium</taxon>
    </lineage>
</organism>
<evidence type="ECO:0000256" key="1">
    <source>
        <dbReference type="SAM" id="Phobius"/>
    </source>
</evidence>